<evidence type="ECO:0000256" key="8">
    <source>
        <dbReference type="ARBA" id="ARBA00022840"/>
    </source>
</evidence>
<dbReference type="SUPFAM" id="SSF50249">
    <property type="entry name" value="Nucleic acid-binding proteins"/>
    <property type="match status" value="1"/>
</dbReference>
<evidence type="ECO:0000256" key="10">
    <source>
        <dbReference type="ARBA" id="ARBA00022917"/>
    </source>
</evidence>
<dbReference type="InterPro" id="IPR051270">
    <property type="entry name" value="Tyrosine-tRNA_ligase_regulator"/>
</dbReference>
<sequence length="557" mass="62127">DERDGASCWFVARLKVERDAKRGGPCRLSPIVGEPLFHISHECLVALQEVLGEEKLKQVLQERELKVYWGTATTGKPHVAYFVPMSKIADFLKAGCEVTILFADLHAYLDNMKAPWELLELRVKYYEQVIKAMLESIGVPLEKLKFVKGTDYQLSREYTLDVYRLSSMVTEHDAKKAGAEVVKQVEHPLLSGLLYPGLQALDEEYLKVDAQFGGVDQRKIFTLAEKYLPSLGYAKRAHLMNPMVPGLTGAKMSSSEEESKIDLLDSKEDVKKKLKKAFCEPGNIQNNGVLSFVKYVVLPLRQEFCIKRDAKWGGDKVYTVFEEVEKDFAAEMIHPGDLKASVEVALNELLEPVRKKFESPELRKLTNSAYPSASKTRKGAGGGGGGAGDDELAPSRLDIRVGKIVSVEKHPDADSLYLEKIDVGEPEPRTVVSGLVAYVSQEELQDRTVLVLCNLKPQKMRGIESQAMLLCASIEGEPRRVEPLDPPEGSSPGERVFVEGYETGKPDDKLNPKKKVWEKLQVDLKISDECVAQWKDKQLMTKLGQITCKTLKGGNIS</sequence>
<keyword evidence="9 14" id="KW-0694">RNA-binding</keyword>
<dbReference type="InterPro" id="IPR002547">
    <property type="entry name" value="tRNA-bd_dom"/>
</dbReference>
<evidence type="ECO:0000256" key="12">
    <source>
        <dbReference type="ARBA" id="ARBA00023242"/>
    </source>
</evidence>
<evidence type="ECO:0000256" key="3">
    <source>
        <dbReference type="ARBA" id="ARBA00005594"/>
    </source>
</evidence>
<dbReference type="Gene3D" id="2.40.50.140">
    <property type="entry name" value="Nucleic acid-binding proteins"/>
    <property type="match status" value="1"/>
</dbReference>
<dbReference type="OMA" id="RKIHMLA"/>
<keyword evidence="11 15" id="KW-0030">Aminoacyl-tRNA synthetase</keyword>
<comment type="catalytic activity">
    <reaction evidence="13">
        <text>tRNA(Tyr) + L-tyrosine + ATP = L-tyrosyl-tRNA(Tyr) + AMP + diphosphate + H(+)</text>
        <dbReference type="Rhea" id="RHEA:10220"/>
        <dbReference type="Rhea" id="RHEA-COMP:9706"/>
        <dbReference type="Rhea" id="RHEA-COMP:9707"/>
        <dbReference type="ChEBI" id="CHEBI:15378"/>
        <dbReference type="ChEBI" id="CHEBI:30616"/>
        <dbReference type="ChEBI" id="CHEBI:33019"/>
        <dbReference type="ChEBI" id="CHEBI:58315"/>
        <dbReference type="ChEBI" id="CHEBI:78442"/>
        <dbReference type="ChEBI" id="CHEBI:78536"/>
        <dbReference type="ChEBI" id="CHEBI:456215"/>
        <dbReference type="EC" id="6.1.1.1"/>
    </reaction>
    <physiologicalReaction direction="left-to-right" evidence="13">
        <dbReference type="Rhea" id="RHEA:10221"/>
    </physiologicalReaction>
</comment>
<dbReference type="NCBIfam" id="NF006330">
    <property type="entry name" value="PRK08560.1"/>
    <property type="match status" value="1"/>
</dbReference>
<keyword evidence="10 15" id="KW-0648">Protein biosynthesis</keyword>
<dbReference type="GO" id="GO:0004831">
    <property type="term" value="F:tyrosine-tRNA ligase activity"/>
    <property type="evidence" value="ECO:0007669"/>
    <property type="project" value="UniProtKB-EC"/>
</dbReference>
<dbReference type="GO" id="GO:0005524">
    <property type="term" value="F:ATP binding"/>
    <property type="evidence" value="ECO:0007669"/>
    <property type="project" value="UniProtKB-KW"/>
</dbReference>
<accession>A0A672GTK9</accession>
<evidence type="ECO:0000256" key="15">
    <source>
        <dbReference type="RuleBase" id="RU361234"/>
    </source>
</evidence>
<keyword evidence="19" id="KW-1185">Reference proteome</keyword>
<dbReference type="FunFam" id="2.40.50.140:FF:000047">
    <property type="entry name" value="tyrosine--tRNA ligase, cytoplasmic isoform X2"/>
    <property type="match status" value="1"/>
</dbReference>
<dbReference type="GO" id="GO:0006950">
    <property type="term" value="P:response to stress"/>
    <property type="evidence" value="ECO:0007669"/>
    <property type="project" value="UniProtKB-ARBA"/>
</dbReference>
<feature type="domain" description="TRNA-binding" evidence="17">
    <location>
        <begin position="393"/>
        <end position="497"/>
    </location>
</feature>
<organism evidence="18 19">
    <name type="scientific">Salarias fasciatus</name>
    <name type="common">Jewelled blenny</name>
    <name type="synonym">Blennius fasciatus</name>
    <dbReference type="NCBI Taxonomy" id="181472"/>
    <lineage>
        <taxon>Eukaryota</taxon>
        <taxon>Metazoa</taxon>
        <taxon>Chordata</taxon>
        <taxon>Craniata</taxon>
        <taxon>Vertebrata</taxon>
        <taxon>Euteleostomi</taxon>
        <taxon>Actinopterygii</taxon>
        <taxon>Neopterygii</taxon>
        <taxon>Teleostei</taxon>
        <taxon>Neoteleostei</taxon>
        <taxon>Acanthomorphata</taxon>
        <taxon>Ovalentaria</taxon>
        <taxon>Blenniimorphae</taxon>
        <taxon>Blenniiformes</taxon>
        <taxon>Blennioidei</taxon>
        <taxon>Blenniidae</taxon>
        <taxon>Salariinae</taxon>
        <taxon>Salarias</taxon>
    </lineage>
</organism>
<name>A0A672GTK9_SALFA</name>
<evidence type="ECO:0000256" key="11">
    <source>
        <dbReference type="ARBA" id="ARBA00023146"/>
    </source>
</evidence>
<evidence type="ECO:0000256" key="7">
    <source>
        <dbReference type="ARBA" id="ARBA00022741"/>
    </source>
</evidence>
<evidence type="ECO:0000313" key="19">
    <source>
        <dbReference type="Proteomes" id="UP000472267"/>
    </source>
</evidence>
<keyword evidence="8 15" id="KW-0067">ATP-binding</keyword>
<evidence type="ECO:0000256" key="5">
    <source>
        <dbReference type="ARBA" id="ARBA00022555"/>
    </source>
</evidence>
<comment type="similarity">
    <text evidence="3 15">Belongs to the class-I aminoacyl-tRNA synthetase family.</text>
</comment>
<dbReference type="AlphaFoldDB" id="A0A672GTK9"/>
<feature type="region of interest" description="Disordered" evidence="16">
    <location>
        <begin position="368"/>
        <end position="393"/>
    </location>
</feature>
<keyword evidence="12" id="KW-0539">Nucleus</keyword>
<dbReference type="FunFam" id="1.10.240.10:FF:000004">
    <property type="entry name" value="Tyrosine--tRNA ligase"/>
    <property type="match status" value="1"/>
</dbReference>
<evidence type="ECO:0000256" key="16">
    <source>
        <dbReference type="SAM" id="MobiDB-lite"/>
    </source>
</evidence>
<dbReference type="GO" id="GO:0005634">
    <property type="term" value="C:nucleus"/>
    <property type="evidence" value="ECO:0007669"/>
    <property type="project" value="UniProtKB-SubCell"/>
</dbReference>
<dbReference type="Gene3D" id="3.40.50.620">
    <property type="entry name" value="HUPs"/>
    <property type="match status" value="1"/>
</dbReference>
<dbReference type="Proteomes" id="UP000472267">
    <property type="component" value="Chromosome 22"/>
</dbReference>
<comment type="subcellular location">
    <subcellularLocation>
        <location evidence="2">Cytoplasm</location>
    </subcellularLocation>
    <subcellularLocation>
        <location evidence="1">Nucleus</location>
    </subcellularLocation>
</comment>
<reference evidence="18" key="3">
    <citation type="submission" date="2025-09" db="UniProtKB">
        <authorList>
            <consortium name="Ensembl"/>
        </authorList>
    </citation>
    <scope>IDENTIFICATION</scope>
</reference>
<evidence type="ECO:0000256" key="9">
    <source>
        <dbReference type="ARBA" id="ARBA00022884"/>
    </source>
</evidence>
<evidence type="ECO:0000256" key="13">
    <source>
        <dbReference type="ARBA" id="ARBA00048400"/>
    </source>
</evidence>
<dbReference type="GO" id="GO:0005737">
    <property type="term" value="C:cytoplasm"/>
    <property type="evidence" value="ECO:0007669"/>
    <property type="project" value="UniProtKB-SubCell"/>
</dbReference>
<dbReference type="GO" id="GO:0000049">
    <property type="term" value="F:tRNA binding"/>
    <property type="evidence" value="ECO:0007669"/>
    <property type="project" value="UniProtKB-UniRule"/>
</dbReference>
<keyword evidence="4" id="KW-0963">Cytoplasm</keyword>
<evidence type="ECO:0000256" key="14">
    <source>
        <dbReference type="PROSITE-ProRule" id="PRU00209"/>
    </source>
</evidence>
<dbReference type="InParanoid" id="A0A672GTK9"/>
<gene>
    <name evidence="18" type="primary">yars1</name>
</gene>
<dbReference type="PRINTS" id="PR01040">
    <property type="entry name" value="TRNASYNTHTYR"/>
</dbReference>
<proteinExistence type="inferred from homology"/>
<dbReference type="CDD" id="cd00805">
    <property type="entry name" value="TyrRS_core"/>
    <property type="match status" value="1"/>
</dbReference>
<dbReference type="FunFam" id="3.40.50.620:FF:000040">
    <property type="entry name" value="Tyrosine--tRNA ligase"/>
    <property type="match status" value="1"/>
</dbReference>
<dbReference type="NCBIfam" id="TIGR00234">
    <property type="entry name" value="tyrS"/>
    <property type="match status" value="1"/>
</dbReference>
<dbReference type="Pfam" id="PF00579">
    <property type="entry name" value="tRNA-synt_1b"/>
    <property type="match status" value="1"/>
</dbReference>
<keyword evidence="5 14" id="KW-0820">tRNA-binding</keyword>
<dbReference type="FunCoup" id="A0A672GTK9">
    <property type="interactions" value="2005"/>
</dbReference>
<dbReference type="InterPro" id="IPR002305">
    <property type="entry name" value="aa-tRNA-synth_Ic"/>
</dbReference>
<dbReference type="Pfam" id="PF01588">
    <property type="entry name" value="tRNA_bind"/>
    <property type="match status" value="1"/>
</dbReference>
<reference evidence="18" key="1">
    <citation type="submission" date="2019-06" db="EMBL/GenBank/DDBJ databases">
        <authorList>
            <consortium name="Wellcome Sanger Institute Data Sharing"/>
        </authorList>
    </citation>
    <scope>NUCLEOTIDE SEQUENCE [LARGE SCALE GENOMIC DNA]</scope>
</reference>
<evidence type="ECO:0000256" key="6">
    <source>
        <dbReference type="ARBA" id="ARBA00022598"/>
    </source>
</evidence>
<evidence type="ECO:0000256" key="4">
    <source>
        <dbReference type="ARBA" id="ARBA00022490"/>
    </source>
</evidence>
<dbReference type="InterPro" id="IPR012340">
    <property type="entry name" value="NA-bd_OB-fold"/>
</dbReference>
<dbReference type="PROSITE" id="PS50886">
    <property type="entry name" value="TRBD"/>
    <property type="match status" value="1"/>
</dbReference>
<dbReference type="Gene3D" id="1.10.240.10">
    <property type="entry name" value="Tyrosyl-Transfer RNA Synthetase"/>
    <property type="match status" value="1"/>
</dbReference>
<dbReference type="InterPro" id="IPR002307">
    <property type="entry name" value="Tyr-tRNA-ligase"/>
</dbReference>
<dbReference type="CDD" id="cd02799">
    <property type="entry name" value="tRNA_bind_EMAP-II_like"/>
    <property type="match status" value="1"/>
</dbReference>
<reference evidence="18" key="2">
    <citation type="submission" date="2025-08" db="UniProtKB">
        <authorList>
            <consortium name="Ensembl"/>
        </authorList>
    </citation>
    <scope>IDENTIFICATION</scope>
</reference>
<dbReference type="Ensembl" id="ENSSFAT00005022998.1">
    <property type="protein sequence ID" value="ENSSFAP00005022071.1"/>
    <property type="gene ID" value="ENSSFAG00005011449.1"/>
</dbReference>
<keyword evidence="7 15" id="KW-0547">Nucleotide-binding</keyword>
<evidence type="ECO:0000259" key="17">
    <source>
        <dbReference type="PROSITE" id="PS50886"/>
    </source>
</evidence>
<dbReference type="EC" id="6.1.1.1" evidence="15"/>
<keyword evidence="6 15" id="KW-0436">Ligase</keyword>
<evidence type="ECO:0000313" key="18">
    <source>
        <dbReference type="Ensembl" id="ENSSFAP00005022071.1"/>
    </source>
</evidence>
<evidence type="ECO:0000256" key="1">
    <source>
        <dbReference type="ARBA" id="ARBA00004123"/>
    </source>
</evidence>
<dbReference type="PANTHER" id="PTHR11586">
    <property type="entry name" value="TRNA-AMINOACYLATION COFACTOR ARC1 FAMILY MEMBER"/>
    <property type="match status" value="1"/>
</dbReference>
<dbReference type="GO" id="GO:0006437">
    <property type="term" value="P:tyrosyl-tRNA aminoacylation"/>
    <property type="evidence" value="ECO:0007669"/>
    <property type="project" value="InterPro"/>
</dbReference>
<dbReference type="PANTHER" id="PTHR11586:SF43">
    <property type="entry name" value="TYROSINE--TRNA LIGASE, CYTOPLASMIC"/>
    <property type="match status" value="1"/>
</dbReference>
<evidence type="ECO:0000256" key="2">
    <source>
        <dbReference type="ARBA" id="ARBA00004496"/>
    </source>
</evidence>
<protein>
    <recommendedName>
        <fullName evidence="15">Tyrosine--tRNA ligase</fullName>
        <ecNumber evidence="15">6.1.1.1</ecNumber>
    </recommendedName>
    <alternativeName>
        <fullName evidence="15">Tyrosyl-tRNA synthetase</fullName>
    </alternativeName>
</protein>
<dbReference type="InterPro" id="IPR014729">
    <property type="entry name" value="Rossmann-like_a/b/a_fold"/>
</dbReference>
<dbReference type="SUPFAM" id="SSF52374">
    <property type="entry name" value="Nucleotidylyl transferase"/>
    <property type="match status" value="1"/>
</dbReference>